<dbReference type="PANTHER" id="PTHR34569:SF12">
    <property type="entry name" value="TRANSMEMBRANE PROTEIN"/>
    <property type="match status" value="1"/>
</dbReference>
<comment type="caution">
    <text evidence="1">The sequence shown here is derived from an EMBL/GenBank/DDBJ whole genome shotgun (WGS) entry which is preliminary data.</text>
</comment>
<evidence type="ECO:0000313" key="1">
    <source>
        <dbReference type="EMBL" id="KAK6916759.1"/>
    </source>
</evidence>
<reference evidence="1 2" key="1">
    <citation type="submission" date="2023-12" db="EMBL/GenBank/DDBJ databases">
        <title>A high-quality genome assembly for Dillenia turbinata (Dilleniales).</title>
        <authorList>
            <person name="Chanderbali A."/>
        </authorList>
    </citation>
    <scope>NUCLEOTIDE SEQUENCE [LARGE SCALE GENOMIC DNA]</scope>
    <source>
        <strain evidence="1">LSX21</strain>
        <tissue evidence="1">Leaf</tissue>
    </source>
</reference>
<organism evidence="1 2">
    <name type="scientific">Dillenia turbinata</name>
    <dbReference type="NCBI Taxonomy" id="194707"/>
    <lineage>
        <taxon>Eukaryota</taxon>
        <taxon>Viridiplantae</taxon>
        <taxon>Streptophyta</taxon>
        <taxon>Embryophyta</taxon>
        <taxon>Tracheophyta</taxon>
        <taxon>Spermatophyta</taxon>
        <taxon>Magnoliopsida</taxon>
        <taxon>eudicotyledons</taxon>
        <taxon>Gunneridae</taxon>
        <taxon>Pentapetalae</taxon>
        <taxon>Dilleniales</taxon>
        <taxon>Dilleniaceae</taxon>
        <taxon>Dillenia</taxon>
    </lineage>
</organism>
<proteinExistence type="predicted"/>
<evidence type="ECO:0000313" key="2">
    <source>
        <dbReference type="Proteomes" id="UP001370490"/>
    </source>
</evidence>
<protein>
    <submittedName>
        <fullName evidence="1">Uncharacterized protein</fullName>
    </submittedName>
</protein>
<dbReference type="AlphaFoldDB" id="A0AAN8UPR3"/>
<dbReference type="EMBL" id="JBAMMX010000024">
    <property type="protein sequence ID" value="KAK6916759.1"/>
    <property type="molecule type" value="Genomic_DNA"/>
</dbReference>
<name>A0AAN8UPR3_9MAGN</name>
<dbReference type="Proteomes" id="UP001370490">
    <property type="component" value="Unassembled WGS sequence"/>
</dbReference>
<keyword evidence="2" id="KW-1185">Reference proteome</keyword>
<dbReference type="PANTHER" id="PTHR34569">
    <property type="entry name" value="EXPRESSED PROTEIN"/>
    <property type="match status" value="1"/>
</dbReference>
<sequence length="101" mass="11123">MEDTGKTQDLELKTFLMANGIGSMSDIEMVALQTLSYTSLKDLLPASPPMGIPSPPYTRHGSWHEIPIKNPLVKHAAWAYLQPMSTSQVSDERAALIAARR</sequence>
<gene>
    <name evidence="1" type="ORF">RJ641_019620</name>
</gene>
<accession>A0AAN8UPR3</accession>